<dbReference type="InterPro" id="IPR036873">
    <property type="entry name" value="Rhodanese-like_dom_sf"/>
</dbReference>
<dbReference type="SUPFAM" id="SSF52821">
    <property type="entry name" value="Rhodanese/Cell cycle control phosphatase"/>
    <property type="match status" value="1"/>
</dbReference>
<proteinExistence type="predicted"/>
<dbReference type="Gene3D" id="3.40.250.10">
    <property type="entry name" value="Rhodanese-like domain"/>
    <property type="match status" value="1"/>
</dbReference>
<organism evidence="1 2">
    <name type="scientific">Anoxybacillus flavithermus AK1</name>
    <dbReference type="NCBI Taxonomy" id="1297581"/>
    <lineage>
        <taxon>Bacteria</taxon>
        <taxon>Bacillati</taxon>
        <taxon>Bacillota</taxon>
        <taxon>Bacilli</taxon>
        <taxon>Bacillales</taxon>
        <taxon>Anoxybacillaceae</taxon>
        <taxon>Anoxybacillus</taxon>
    </lineage>
</organism>
<reference evidence="1 2" key="2">
    <citation type="journal article" date="2015" name="Genome Announc.">
        <title>Genome Sequence of Anoxybacillus flavithermus Strain AK1, a Thermophile Isolated from a Hot Spring in Saudi Arabia.</title>
        <authorList>
            <person name="Khalil A."/>
            <person name="Sivakumar N."/>
            <person name="Qarawi S."/>
        </authorList>
    </citation>
    <scope>NUCLEOTIDE SEQUENCE [LARGE SCALE GENOMIC DNA]</scope>
    <source>
        <strain evidence="1 2">AK1</strain>
    </source>
</reference>
<comment type="caution">
    <text evidence="1">The sequence shown here is derived from an EMBL/GenBank/DDBJ whole genome shotgun (WGS) entry which is preliminary data.</text>
</comment>
<dbReference type="AlphaFoldDB" id="M8DPZ6"/>
<keyword evidence="1" id="KW-0808">Transferase</keyword>
<dbReference type="EMBL" id="APCD01000004">
    <property type="protein sequence ID" value="EMT46520.1"/>
    <property type="molecule type" value="Genomic_DNA"/>
</dbReference>
<accession>M8DPZ6</accession>
<dbReference type="GO" id="GO:0016740">
    <property type="term" value="F:transferase activity"/>
    <property type="evidence" value="ECO:0007669"/>
    <property type="project" value="UniProtKB-KW"/>
</dbReference>
<evidence type="ECO:0000313" key="1">
    <source>
        <dbReference type="EMBL" id="EMT46520.1"/>
    </source>
</evidence>
<reference evidence="1 2" key="1">
    <citation type="submission" date="2013-03" db="EMBL/GenBank/DDBJ databases">
        <title>Assembly of a new bacterial strain Anoxybacillus flavithermus AK1.</title>
        <authorList>
            <person name="Rajan I."/>
            <person name="PoliReddy D."/>
            <person name="Sugumar T."/>
            <person name="Rathinam K."/>
            <person name="Alqarawi S."/>
            <person name="Khalil A.B."/>
            <person name="Sivakumar N."/>
        </authorList>
    </citation>
    <scope>NUCLEOTIDE SEQUENCE [LARGE SCALE GENOMIC DNA]</scope>
    <source>
        <strain evidence="1 2">AK1</strain>
    </source>
</reference>
<name>M8DPZ6_9BACL</name>
<gene>
    <name evidence="1" type="ORF">H919_04644</name>
</gene>
<dbReference type="Proteomes" id="UP000012085">
    <property type="component" value="Unassembled WGS sequence"/>
</dbReference>
<dbReference type="PATRIC" id="fig|1297581.3.peg.952"/>
<sequence length="117" mass="14135">MTYAFILMFMLYALYYRYVPVRGVKELQMLPTHKHVTILDVRDYNEADDIDKAHRIPVAYLKRYYETIPHREVIVIANDALEKNVAIRLLRRYHFSVKGYYIKEKGNVHKWDMVKCH</sequence>
<evidence type="ECO:0000313" key="2">
    <source>
        <dbReference type="Proteomes" id="UP000012085"/>
    </source>
</evidence>
<dbReference type="RefSeq" id="WP_003395918.1">
    <property type="nucleotide sequence ID" value="NZ_APCD01000004.1"/>
</dbReference>
<protein>
    <submittedName>
        <fullName evidence="1">Rhodanese-related sulfurtransferase</fullName>
    </submittedName>
</protein>